<keyword evidence="2" id="KW-1185">Reference proteome</keyword>
<dbReference type="KEGG" id="mcha:111007652"/>
<name>A0A6J1C1Q1_MOMCH</name>
<dbReference type="AlphaFoldDB" id="A0A6J1C1Q1"/>
<gene>
    <name evidence="3" type="primary">LOC111007652</name>
</gene>
<dbReference type="GeneID" id="111007652"/>
<dbReference type="Proteomes" id="UP000504603">
    <property type="component" value="Unplaced"/>
</dbReference>
<accession>A0A6J1C1Q1</accession>
<dbReference type="RefSeq" id="XP_022135776.1">
    <property type="nucleotide sequence ID" value="XM_022280084.1"/>
</dbReference>
<organism evidence="2 3">
    <name type="scientific">Momordica charantia</name>
    <name type="common">Bitter gourd</name>
    <name type="synonym">Balsam pear</name>
    <dbReference type="NCBI Taxonomy" id="3673"/>
    <lineage>
        <taxon>Eukaryota</taxon>
        <taxon>Viridiplantae</taxon>
        <taxon>Streptophyta</taxon>
        <taxon>Embryophyta</taxon>
        <taxon>Tracheophyta</taxon>
        <taxon>Spermatophyta</taxon>
        <taxon>Magnoliopsida</taxon>
        <taxon>eudicotyledons</taxon>
        <taxon>Gunneridae</taxon>
        <taxon>Pentapetalae</taxon>
        <taxon>rosids</taxon>
        <taxon>fabids</taxon>
        <taxon>Cucurbitales</taxon>
        <taxon>Cucurbitaceae</taxon>
        <taxon>Momordiceae</taxon>
        <taxon>Momordica</taxon>
    </lineage>
</organism>
<keyword evidence="1" id="KW-1133">Transmembrane helix</keyword>
<sequence length="108" mass="12013">MESTIQALIAFWVPPSLCFTPFSISLFQFCDRHSKFLLCNIRDCHAAIASLDIHFGISSLKVHAVFVIFSVSFSRGFFQVIDIMCALALILTHCLNLASSLSILALEM</sequence>
<reference evidence="3" key="1">
    <citation type="submission" date="2025-08" db="UniProtKB">
        <authorList>
            <consortium name="RefSeq"/>
        </authorList>
    </citation>
    <scope>IDENTIFICATION</scope>
    <source>
        <strain evidence="3">OHB3-1</strain>
    </source>
</reference>
<proteinExistence type="predicted"/>
<keyword evidence="1" id="KW-0472">Membrane</keyword>
<feature type="transmembrane region" description="Helical" evidence="1">
    <location>
        <begin position="77"/>
        <end position="106"/>
    </location>
</feature>
<evidence type="ECO:0000256" key="1">
    <source>
        <dbReference type="SAM" id="Phobius"/>
    </source>
</evidence>
<evidence type="ECO:0000313" key="2">
    <source>
        <dbReference type="Proteomes" id="UP000504603"/>
    </source>
</evidence>
<protein>
    <submittedName>
        <fullName evidence="3">Uncharacterized protein LOC111007652 isoform X1</fullName>
    </submittedName>
</protein>
<feature type="transmembrane region" description="Helical" evidence="1">
    <location>
        <begin position="6"/>
        <end position="30"/>
    </location>
</feature>
<evidence type="ECO:0000313" key="3">
    <source>
        <dbReference type="RefSeq" id="XP_022135776.1"/>
    </source>
</evidence>
<feature type="transmembrane region" description="Helical" evidence="1">
    <location>
        <begin position="51"/>
        <end position="71"/>
    </location>
</feature>
<keyword evidence="1" id="KW-0812">Transmembrane</keyword>